<dbReference type="InterPro" id="IPR013216">
    <property type="entry name" value="Methyltransf_11"/>
</dbReference>
<accession>A0A8S1NK05</accession>
<reference evidence="2" key="1">
    <citation type="submission" date="2021-01" db="EMBL/GenBank/DDBJ databases">
        <authorList>
            <consortium name="Genoscope - CEA"/>
            <person name="William W."/>
        </authorList>
    </citation>
    <scope>NUCLEOTIDE SEQUENCE</scope>
</reference>
<evidence type="ECO:0000313" key="2">
    <source>
        <dbReference type="EMBL" id="CAD8092412.1"/>
    </source>
</evidence>
<dbReference type="AlphaFoldDB" id="A0A8S1NK05"/>
<dbReference type="CDD" id="cd02440">
    <property type="entry name" value="AdoMet_MTases"/>
    <property type="match status" value="1"/>
</dbReference>
<gene>
    <name evidence="2" type="ORF">PPRIM_AZ9-3.1.T0900174</name>
</gene>
<protein>
    <recommendedName>
        <fullName evidence="1">Methyltransferase type 11 domain-containing protein</fullName>
    </recommendedName>
</protein>
<dbReference type="FunFam" id="3.40.50.150:FF:000746">
    <property type="entry name" value="Uncharacterized protein"/>
    <property type="match status" value="1"/>
</dbReference>
<dbReference type="PANTHER" id="PTHR43591">
    <property type="entry name" value="METHYLTRANSFERASE"/>
    <property type="match status" value="1"/>
</dbReference>
<name>A0A8S1NK05_PARPR</name>
<keyword evidence="3" id="KW-1185">Reference proteome</keyword>
<dbReference type="Pfam" id="PF08241">
    <property type="entry name" value="Methyltransf_11"/>
    <property type="match status" value="1"/>
</dbReference>
<comment type="caution">
    <text evidence="2">The sequence shown here is derived from an EMBL/GenBank/DDBJ whole genome shotgun (WGS) entry which is preliminary data.</text>
</comment>
<dbReference type="OMA" id="FRTAKGW"/>
<sequence length="299" mass="34132">MQSDVVFRTAKGWDTFSDKYARRIQKNTSVFCMTLLNMVHYEDADSILDAGCGAGYLHQHMMNQKKPDAHLYGFDLSSQMVKRAGARMKKSLNKDKIGSLDILTQEEVDSVNFDDEIFKKLNYHLSVGNVEDLSQYQNEMFNIYVCNLVYQIIGDQQKAISEAFRVLKPGGKFGITVWGRRENCAALWFLKELALETGLSPVGMQGGRFVSNPEELIALATNAGFINAVCWLQMAPFDVVSMKNIEEFFNPEIEGILANSTQEQRDTYYKALEKMLNDYKRENKPFPFECYLLVAEKPQ</sequence>
<dbReference type="EMBL" id="CAJJDM010000093">
    <property type="protein sequence ID" value="CAD8092412.1"/>
    <property type="molecule type" value="Genomic_DNA"/>
</dbReference>
<feature type="domain" description="Methyltransferase type 11" evidence="1">
    <location>
        <begin position="48"/>
        <end position="173"/>
    </location>
</feature>
<proteinExistence type="predicted"/>
<dbReference type="PANTHER" id="PTHR43591:SF109">
    <property type="entry name" value="METHYLTRANSFERASE TYPE 11 DOMAIN-CONTAINING PROTEIN"/>
    <property type="match status" value="1"/>
</dbReference>
<evidence type="ECO:0000259" key="1">
    <source>
        <dbReference type="Pfam" id="PF08241"/>
    </source>
</evidence>
<dbReference type="Proteomes" id="UP000688137">
    <property type="component" value="Unassembled WGS sequence"/>
</dbReference>
<organism evidence="2 3">
    <name type="scientific">Paramecium primaurelia</name>
    <dbReference type="NCBI Taxonomy" id="5886"/>
    <lineage>
        <taxon>Eukaryota</taxon>
        <taxon>Sar</taxon>
        <taxon>Alveolata</taxon>
        <taxon>Ciliophora</taxon>
        <taxon>Intramacronucleata</taxon>
        <taxon>Oligohymenophorea</taxon>
        <taxon>Peniculida</taxon>
        <taxon>Parameciidae</taxon>
        <taxon>Paramecium</taxon>
    </lineage>
</organism>
<evidence type="ECO:0000313" key="3">
    <source>
        <dbReference type="Proteomes" id="UP000688137"/>
    </source>
</evidence>